<evidence type="ECO:0000256" key="7">
    <source>
        <dbReference type="PROSITE-ProRule" id="PRU10141"/>
    </source>
</evidence>
<evidence type="ECO:0000256" key="4">
    <source>
        <dbReference type="ARBA" id="ARBA00022741"/>
    </source>
</evidence>
<evidence type="ECO:0000256" key="1">
    <source>
        <dbReference type="ARBA" id="ARBA00022527"/>
    </source>
</evidence>
<keyword evidence="6 7" id="KW-0067">ATP-binding</keyword>
<evidence type="ECO:0000256" key="3">
    <source>
        <dbReference type="ARBA" id="ARBA00022737"/>
    </source>
</evidence>
<proteinExistence type="inferred from homology"/>
<dbReference type="InterPro" id="IPR000959">
    <property type="entry name" value="POLO_box_dom"/>
</dbReference>
<dbReference type="SUPFAM" id="SSF82615">
    <property type="entry name" value="Polo-box domain"/>
    <property type="match status" value="2"/>
</dbReference>
<keyword evidence="4 7" id="KW-0547">Nucleotide-binding</keyword>
<dbReference type="EMBL" id="QXFY01000292">
    <property type="protein sequence ID" value="KAE9349004.1"/>
    <property type="molecule type" value="Genomic_DNA"/>
</dbReference>
<evidence type="ECO:0000256" key="8">
    <source>
        <dbReference type="RuleBase" id="RU361162"/>
    </source>
</evidence>
<dbReference type="CDD" id="cd13117">
    <property type="entry name" value="POLO_box_2"/>
    <property type="match status" value="1"/>
</dbReference>
<keyword evidence="2 8" id="KW-0808">Transferase</keyword>
<feature type="domain" description="Protein kinase" evidence="10">
    <location>
        <begin position="126"/>
        <end position="472"/>
    </location>
</feature>
<organism evidence="12 14">
    <name type="scientific">Phytophthora fragariae</name>
    <dbReference type="NCBI Taxonomy" id="53985"/>
    <lineage>
        <taxon>Eukaryota</taxon>
        <taxon>Sar</taxon>
        <taxon>Stramenopiles</taxon>
        <taxon>Oomycota</taxon>
        <taxon>Peronosporomycetes</taxon>
        <taxon>Peronosporales</taxon>
        <taxon>Peronosporaceae</taxon>
        <taxon>Phytophthora</taxon>
    </lineage>
</organism>
<dbReference type="PROSITE" id="PS50011">
    <property type="entry name" value="PROTEIN_KINASE_DOM"/>
    <property type="match status" value="1"/>
</dbReference>
<dbReference type="Pfam" id="PF00659">
    <property type="entry name" value="POLO_box"/>
    <property type="match status" value="2"/>
</dbReference>
<dbReference type="Pfam" id="PF00069">
    <property type="entry name" value="Pkinase"/>
    <property type="match status" value="1"/>
</dbReference>
<evidence type="ECO:0000313" key="13">
    <source>
        <dbReference type="EMBL" id="KAE9349004.1"/>
    </source>
</evidence>
<feature type="compositionally biased region" description="Low complexity" evidence="9">
    <location>
        <begin position="59"/>
        <end position="69"/>
    </location>
</feature>
<comment type="similarity">
    <text evidence="8">Belongs to the protein kinase superfamily. Ser/Thr protein kinase family. CDC5/Polo subfamily.</text>
</comment>
<keyword evidence="1 8" id="KW-0723">Serine/threonine-protein kinase</keyword>
<feature type="domain" description="POLO box" evidence="11">
    <location>
        <begin position="386"/>
        <end position="467"/>
    </location>
</feature>
<evidence type="ECO:0000313" key="12">
    <source>
        <dbReference type="EMBL" id="KAE8947105.1"/>
    </source>
</evidence>
<dbReference type="Proteomes" id="UP000486351">
    <property type="component" value="Unassembled WGS sequence"/>
</dbReference>
<name>A0A6A3FMA0_9STRA</name>
<dbReference type="SMART" id="SM00220">
    <property type="entry name" value="S_TKc"/>
    <property type="match status" value="1"/>
</dbReference>
<protein>
    <recommendedName>
        <fullName evidence="8">Serine/threonine-protein kinase PLK</fullName>
        <ecNumber evidence="8">2.7.11.21</ecNumber>
    </recommendedName>
    <alternativeName>
        <fullName evidence="8">Polo-like kinase</fullName>
    </alternativeName>
</protein>
<comment type="caution">
    <text evidence="12">The sequence shown here is derived from an EMBL/GenBank/DDBJ whole genome shotgun (WGS) entry which is preliminary data.</text>
</comment>
<feature type="domain" description="POLO box" evidence="11">
    <location>
        <begin position="256"/>
        <end position="341"/>
    </location>
</feature>
<dbReference type="InterPro" id="IPR017441">
    <property type="entry name" value="Protein_kinase_ATP_BS"/>
</dbReference>
<gene>
    <name evidence="13" type="ORF">PF008_g7089</name>
    <name evidence="12" type="ORF">PF009_g3280</name>
</gene>
<keyword evidence="5 8" id="KW-0418">Kinase</keyword>
<accession>A0A6A3FMA0</accession>
<comment type="catalytic activity">
    <reaction evidence="8">
        <text>L-threonyl-[protein] + ATP = O-phospho-L-threonyl-[protein] + ADP + H(+)</text>
        <dbReference type="Rhea" id="RHEA:46608"/>
        <dbReference type="Rhea" id="RHEA-COMP:11060"/>
        <dbReference type="Rhea" id="RHEA-COMP:11605"/>
        <dbReference type="ChEBI" id="CHEBI:15378"/>
        <dbReference type="ChEBI" id="CHEBI:30013"/>
        <dbReference type="ChEBI" id="CHEBI:30616"/>
        <dbReference type="ChEBI" id="CHEBI:61977"/>
        <dbReference type="ChEBI" id="CHEBI:456216"/>
        <dbReference type="EC" id="2.7.11.21"/>
    </reaction>
</comment>
<evidence type="ECO:0000256" key="5">
    <source>
        <dbReference type="ARBA" id="ARBA00022777"/>
    </source>
</evidence>
<dbReference type="GO" id="GO:0004674">
    <property type="term" value="F:protein serine/threonine kinase activity"/>
    <property type="evidence" value="ECO:0007669"/>
    <property type="project" value="UniProtKB-KW"/>
</dbReference>
<dbReference type="InterPro" id="IPR033701">
    <property type="entry name" value="POLO_box_1"/>
</dbReference>
<dbReference type="AlphaFoldDB" id="A0A6A3FMA0"/>
<keyword evidence="3" id="KW-0677">Repeat</keyword>
<dbReference type="EMBL" id="QXGF01000091">
    <property type="protein sequence ID" value="KAE8947105.1"/>
    <property type="molecule type" value="Genomic_DNA"/>
</dbReference>
<dbReference type="PROSITE" id="PS50078">
    <property type="entry name" value="POLO_BOX"/>
    <property type="match status" value="2"/>
</dbReference>
<feature type="binding site" evidence="7">
    <location>
        <position position="159"/>
    </location>
    <ligand>
        <name>ATP</name>
        <dbReference type="ChEBI" id="CHEBI:30616"/>
    </ligand>
</feature>
<reference evidence="12 14" key="1">
    <citation type="submission" date="2018-08" db="EMBL/GenBank/DDBJ databases">
        <title>Genomic investigation of the strawberry pathogen Phytophthora fragariae indicates pathogenicity is determined by transcriptional variation in three key races.</title>
        <authorList>
            <person name="Adams T.M."/>
            <person name="Armitage A.D."/>
            <person name="Sobczyk M.K."/>
            <person name="Bates H.J."/>
            <person name="Dunwell J.M."/>
            <person name="Nellist C.F."/>
            <person name="Harrison R.J."/>
        </authorList>
    </citation>
    <scope>NUCLEOTIDE SEQUENCE [LARGE SCALE GENOMIC DNA]</scope>
    <source>
        <strain evidence="13 15">NOV-77</strain>
        <strain evidence="12 14">NOV-9</strain>
    </source>
</reference>
<dbReference type="GO" id="GO:0005524">
    <property type="term" value="F:ATP binding"/>
    <property type="evidence" value="ECO:0007669"/>
    <property type="project" value="UniProtKB-UniRule"/>
</dbReference>
<dbReference type="Gene3D" id="3.30.200.20">
    <property type="entry name" value="Phosphorylase Kinase, domain 1"/>
    <property type="match status" value="1"/>
</dbReference>
<evidence type="ECO:0000256" key="2">
    <source>
        <dbReference type="ARBA" id="ARBA00022679"/>
    </source>
</evidence>
<dbReference type="FunFam" id="3.30.1120.30:FF:000013">
    <property type="entry name" value="Serine/threonine-protein kinase PLK"/>
    <property type="match status" value="1"/>
</dbReference>
<evidence type="ECO:0000256" key="9">
    <source>
        <dbReference type="SAM" id="MobiDB-lite"/>
    </source>
</evidence>
<dbReference type="FunFam" id="3.30.200.20:FF:000091">
    <property type="entry name" value="Serine/threonine-protein kinase PLK"/>
    <property type="match status" value="1"/>
</dbReference>
<dbReference type="SUPFAM" id="SSF56112">
    <property type="entry name" value="Protein kinase-like (PK-like)"/>
    <property type="match status" value="1"/>
</dbReference>
<dbReference type="EC" id="2.7.11.21" evidence="8"/>
<feature type="compositionally biased region" description="Low complexity" evidence="9">
    <location>
        <begin position="26"/>
        <end position="43"/>
    </location>
</feature>
<evidence type="ECO:0000313" key="14">
    <source>
        <dbReference type="Proteomes" id="UP000429523"/>
    </source>
</evidence>
<evidence type="ECO:0000256" key="6">
    <source>
        <dbReference type="ARBA" id="ARBA00022840"/>
    </source>
</evidence>
<dbReference type="InterPro" id="IPR000719">
    <property type="entry name" value="Prot_kinase_dom"/>
</dbReference>
<dbReference type="Proteomes" id="UP000429523">
    <property type="component" value="Unassembled WGS sequence"/>
</dbReference>
<sequence>MTMQTPDPTELLAAGKENSAAVGNQATTSATRAKLRRSSSSSDAARRVYDSDRFKLVQSRRGSGAASPGPARPPSNQDEHENIEMVEPPAPAAKQKKKEPTPQPVVPDQILEAYLDAGGYVKTRTYRKGKFLGKGGFARCYELKCEQTGKVYAGKVVAKSSLVKPKAKQKFTSEIKIHKSLHHPQVVQFEHFFEDSDNAYILLELCRNQSLGTGQDGEHKLSESSSAATIVAAAQRLKEIRAEAEENQPLVPASLWISQWVDYTSKYGIGYMLSNGGSGVYFNDSTKLISSADGRVFEYIERQSSPTRGSELRAHYTMDNYDPALKKKLTLLGHFKGYLVDARAENDEADTLESQLARSFVLSSREVGTDSSVLGDNSSGDESMVFVKKWVKTRHAVLFQLSNGTVQFNFFDKSKLMLSANARIVTYLDREGDLTVFLSSMAIVTPERPDLAKRLRYAKDMLQQMVRTPDHK</sequence>
<evidence type="ECO:0000259" key="11">
    <source>
        <dbReference type="PROSITE" id="PS50078"/>
    </source>
</evidence>
<dbReference type="PANTHER" id="PTHR24345:SF0">
    <property type="entry name" value="CELL CYCLE SERINE_THREONINE-PROTEIN KINASE CDC5_MSD2"/>
    <property type="match status" value="1"/>
</dbReference>
<dbReference type="InterPro" id="IPR033695">
    <property type="entry name" value="POLO_box_2"/>
</dbReference>
<dbReference type="PROSITE" id="PS00107">
    <property type="entry name" value="PROTEIN_KINASE_ATP"/>
    <property type="match status" value="1"/>
</dbReference>
<dbReference type="Gene3D" id="3.30.1120.30">
    <property type="entry name" value="POLO box domain"/>
    <property type="match status" value="2"/>
</dbReference>
<evidence type="ECO:0000259" key="10">
    <source>
        <dbReference type="PROSITE" id="PS50011"/>
    </source>
</evidence>
<feature type="region of interest" description="Disordered" evidence="9">
    <location>
        <begin position="1"/>
        <end position="81"/>
    </location>
</feature>
<dbReference type="InterPro" id="IPR011009">
    <property type="entry name" value="Kinase-like_dom_sf"/>
</dbReference>
<feature type="compositionally biased region" description="Basic and acidic residues" evidence="9">
    <location>
        <begin position="44"/>
        <end position="55"/>
    </location>
</feature>
<evidence type="ECO:0000313" key="15">
    <source>
        <dbReference type="Proteomes" id="UP000486351"/>
    </source>
</evidence>
<dbReference type="PANTHER" id="PTHR24345">
    <property type="entry name" value="SERINE/THREONINE-PROTEIN KINASE PLK"/>
    <property type="match status" value="1"/>
</dbReference>
<dbReference type="GO" id="GO:0005634">
    <property type="term" value="C:nucleus"/>
    <property type="evidence" value="ECO:0007669"/>
    <property type="project" value="TreeGrafter"/>
</dbReference>
<dbReference type="CDD" id="cd13118">
    <property type="entry name" value="POLO_box_1"/>
    <property type="match status" value="1"/>
</dbReference>
<dbReference type="InterPro" id="IPR036947">
    <property type="entry name" value="POLO_box_dom_sf"/>
</dbReference>